<dbReference type="Gene3D" id="3.40.50.261">
    <property type="entry name" value="Succinyl-CoA synthetase domains"/>
    <property type="match status" value="2"/>
</dbReference>
<dbReference type="InterPro" id="IPR013815">
    <property type="entry name" value="ATP_grasp_subdomain_1"/>
</dbReference>
<dbReference type="SUPFAM" id="SSF56059">
    <property type="entry name" value="Glutathione synthetase ATP-binding domain-like"/>
    <property type="match status" value="1"/>
</dbReference>
<dbReference type="InterPro" id="IPR003781">
    <property type="entry name" value="CoA-bd"/>
</dbReference>
<evidence type="ECO:0000256" key="3">
    <source>
        <dbReference type="ARBA" id="ARBA00022840"/>
    </source>
</evidence>
<gene>
    <name evidence="6" type="ORF">KZJ38_18860</name>
</gene>
<dbReference type="PANTHER" id="PTHR43334:SF1">
    <property type="entry name" value="3-HYDROXYPROPIONATE--COA LIGASE [ADP-FORMING]"/>
    <property type="match status" value="1"/>
</dbReference>
<keyword evidence="3" id="KW-0067">ATP-binding</keyword>
<evidence type="ECO:0000313" key="7">
    <source>
        <dbReference type="Proteomes" id="UP000826462"/>
    </source>
</evidence>
<dbReference type="Pfam" id="PF13380">
    <property type="entry name" value="CoA_binding_2"/>
    <property type="match status" value="1"/>
</dbReference>
<evidence type="ECO:0000256" key="4">
    <source>
        <dbReference type="SAM" id="MobiDB-lite"/>
    </source>
</evidence>
<dbReference type="Gene3D" id="3.30.1490.20">
    <property type="entry name" value="ATP-grasp fold, A domain"/>
    <property type="match status" value="1"/>
</dbReference>
<reference evidence="6 7" key="1">
    <citation type="submission" date="2021-07" db="EMBL/GenBank/DDBJ databases">
        <title>Paraburkholderia edwinii protects Aspergillus sp. from phenazines by acting as a toxin sponge.</title>
        <authorList>
            <person name="Dahlstrom K.M."/>
            <person name="Newman D.K."/>
        </authorList>
    </citation>
    <scope>NUCLEOTIDE SEQUENCE [LARGE SCALE GENOMIC DNA]</scope>
    <source>
        <strain evidence="6 7">Pe01</strain>
    </source>
</reference>
<sequence>MASEVNRNRPTLHLVQPDERGAQDKRNDNDADSDTFRRDTLRHALLAPRSVALIGQSDDASKTTGRPLRFLRQAGYAGRVYPVNPKRDTVLGERAWPSLDALPEAPDHAYILTPTDMAIDALEACAKRGIPVATVLAAGFSETGAVGAAREARVARIVKETGIRVLGPSCLGMVNLHEKLTLTANAAFAEPDLPVGGIFAASHSGSMIGALVSRGKARGIGYAGLVSVGNEVDLSLGEICSATLDDPRITGYMLFLETLRHANALRRFAFEAAQRGKPVIAYKLGRSSAAAELAVSHTGALAGEDDIADAFLKDCGIARVGTLEALFEGLPLLASMAAPKARSGSSVGCGSRSKSATAAASRAGLDSRSGADATSRANSTTRDGAALTNRNKAAAAAGDSTAHLPPRAPRVAVVTTTGGGAAMVVDQLGVRGISVEAPSADTHARLAEAGVEAAPGRIVDLTLAGVRYDVMSAALRVLRTAPEFDLVIAVAGSSARFNPDLLVRPIIDSAQEQRDNLCPLASFIVPDAPLALAELTQAGVPCFRTPEACADAVEAAFARRAPATPLADASASAMQWQAAHSSDGNGNDNGKAYVLDELDAYTLLCDVGLTAPRCITLDAAQPRLPDSSSDTIPYPVVAKVLSAALPHKSDVGGVVLNIPDDAHLLAAVETIRQRVAASGAGVPVERILVQPMVHGIGEVLIGYRVDAQVGPIVMLAAGGVLTEIYRDRALRLAPIDRSTAFEMIDEVHALRALGGYRGKPRGDLDALADALVALSQLATRPALRVLEAEINPLIVRAEGEGVVPVDALVRVAASMRNV</sequence>
<feature type="region of interest" description="Disordered" evidence="4">
    <location>
        <begin position="359"/>
        <end position="408"/>
    </location>
</feature>
<dbReference type="InterPro" id="IPR016102">
    <property type="entry name" value="Succinyl-CoA_synth-like"/>
</dbReference>
<feature type="compositionally biased region" description="Basic and acidic residues" evidence="4">
    <location>
        <begin position="16"/>
        <end position="36"/>
    </location>
</feature>
<dbReference type="GO" id="GO:0016874">
    <property type="term" value="F:ligase activity"/>
    <property type="evidence" value="ECO:0007669"/>
    <property type="project" value="UniProtKB-KW"/>
</dbReference>
<keyword evidence="2" id="KW-0547">Nucleotide-binding</keyword>
<keyword evidence="1 6" id="KW-0436">Ligase</keyword>
<feature type="region of interest" description="Disordered" evidence="4">
    <location>
        <begin position="1"/>
        <end position="36"/>
    </location>
</feature>
<keyword evidence="7" id="KW-1185">Reference proteome</keyword>
<dbReference type="Proteomes" id="UP000826462">
    <property type="component" value="Chromosome 1"/>
</dbReference>
<dbReference type="Gene3D" id="3.30.470.20">
    <property type="entry name" value="ATP-grasp fold, B domain"/>
    <property type="match status" value="1"/>
</dbReference>
<organism evidence="6 7">
    <name type="scientific">Paraburkholderia edwinii</name>
    <dbReference type="NCBI Taxonomy" id="2861782"/>
    <lineage>
        <taxon>Bacteria</taxon>
        <taxon>Pseudomonadati</taxon>
        <taxon>Pseudomonadota</taxon>
        <taxon>Betaproteobacteria</taxon>
        <taxon>Burkholderiales</taxon>
        <taxon>Burkholderiaceae</taxon>
        <taxon>Paraburkholderia</taxon>
    </lineage>
</organism>
<dbReference type="Pfam" id="PF13607">
    <property type="entry name" value="Succ_CoA_lig"/>
    <property type="match status" value="1"/>
</dbReference>
<dbReference type="SUPFAM" id="SSF52210">
    <property type="entry name" value="Succinyl-CoA synthetase domains"/>
    <property type="match status" value="2"/>
</dbReference>
<dbReference type="SUPFAM" id="SSF51735">
    <property type="entry name" value="NAD(P)-binding Rossmann-fold domains"/>
    <property type="match status" value="1"/>
</dbReference>
<dbReference type="EMBL" id="CP080095">
    <property type="protein sequence ID" value="QYD68295.1"/>
    <property type="molecule type" value="Genomic_DNA"/>
</dbReference>
<dbReference type="Pfam" id="PF13549">
    <property type="entry name" value="ATP-grasp_5"/>
    <property type="match status" value="1"/>
</dbReference>
<dbReference type="InterPro" id="IPR036291">
    <property type="entry name" value="NAD(P)-bd_dom_sf"/>
</dbReference>
<evidence type="ECO:0000259" key="5">
    <source>
        <dbReference type="SMART" id="SM00881"/>
    </source>
</evidence>
<evidence type="ECO:0000256" key="2">
    <source>
        <dbReference type="ARBA" id="ARBA00022741"/>
    </source>
</evidence>
<feature type="domain" description="CoA-binding" evidence="5">
    <location>
        <begin position="45"/>
        <end position="140"/>
    </location>
</feature>
<dbReference type="InterPro" id="IPR032875">
    <property type="entry name" value="Succ_CoA_lig_flav_dom"/>
</dbReference>
<dbReference type="Gene3D" id="3.40.50.720">
    <property type="entry name" value="NAD(P)-binding Rossmann-like Domain"/>
    <property type="match status" value="1"/>
</dbReference>
<dbReference type="SMART" id="SM00881">
    <property type="entry name" value="CoA_binding"/>
    <property type="match status" value="1"/>
</dbReference>
<dbReference type="RefSeq" id="WP_219797688.1">
    <property type="nucleotide sequence ID" value="NZ_CP080095.1"/>
</dbReference>
<evidence type="ECO:0000256" key="1">
    <source>
        <dbReference type="ARBA" id="ARBA00022598"/>
    </source>
</evidence>
<accession>A0ABX8UH70</accession>
<proteinExistence type="predicted"/>
<evidence type="ECO:0000313" key="6">
    <source>
        <dbReference type="EMBL" id="QYD68295.1"/>
    </source>
</evidence>
<name>A0ABX8UH70_9BURK</name>
<protein>
    <submittedName>
        <fullName evidence="6">Acetate--CoA ligase family protein</fullName>
    </submittedName>
</protein>
<dbReference type="PANTHER" id="PTHR43334">
    <property type="entry name" value="ACETATE--COA LIGASE [ADP-FORMING]"/>
    <property type="match status" value="1"/>
</dbReference>
<dbReference type="InterPro" id="IPR051538">
    <property type="entry name" value="Acyl-CoA_Synth/Transferase"/>
</dbReference>